<dbReference type="EMBL" id="JAESVA010000003">
    <property type="protein sequence ID" value="MCB8880737.1"/>
    <property type="molecule type" value="Genomic_DNA"/>
</dbReference>
<comment type="caution">
    <text evidence="13">The sequence shown here is derived from an EMBL/GenBank/DDBJ whole genome shotgun (WGS) entry which is preliminary data.</text>
</comment>
<evidence type="ECO:0000256" key="12">
    <source>
        <dbReference type="RuleBase" id="RU003862"/>
    </source>
</evidence>
<name>A0A963Z2G0_9PROT</name>
<keyword evidence="9" id="KW-0486">Methionine biosynthesis</keyword>
<reference evidence="13 14" key="1">
    <citation type="journal article" date="2021" name="Microorganisms">
        <title>Acidisoma silvae sp. nov. and Acidisomacellulosilytica sp. nov., Two Acidophilic Bacteria Isolated from Decaying Wood, Hydrolyzing Cellulose and Producing Poly-3-hydroxybutyrate.</title>
        <authorList>
            <person name="Mieszkin S."/>
            <person name="Pouder E."/>
            <person name="Uroz S."/>
            <person name="Simon-Colin C."/>
            <person name="Alain K."/>
        </authorList>
    </citation>
    <scope>NUCLEOTIDE SEQUENCE [LARGE SCALE GENOMIC DNA]</scope>
    <source>
        <strain evidence="13 14">HW T5.17</strain>
    </source>
</reference>
<comment type="cofactor">
    <cofactor evidence="1 12">
        <name>FAD</name>
        <dbReference type="ChEBI" id="CHEBI:57692"/>
    </cofactor>
</comment>
<evidence type="ECO:0000256" key="5">
    <source>
        <dbReference type="ARBA" id="ARBA00022630"/>
    </source>
</evidence>
<dbReference type="InterPro" id="IPR003171">
    <property type="entry name" value="Mehydrof_redctse-like"/>
</dbReference>
<evidence type="ECO:0000256" key="9">
    <source>
        <dbReference type="ARBA" id="ARBA00023167"/>
    </source>
</evidence>
<evidence type="ECO:0000313" key="13">
    <source>
        <dbReference type="EMBL" id="MCB8880737.1"/>
    </source>
</evidence>
<evidence type="ECO:0000256" key="10">
    <source>
        <dbReference type="ARBA" id="ARBA00034478"/>
    </source>
</evidence>
<evidence type="ECO:0000256" key="7">
    <source>
        <dbReference type="ARBA" id="ARBA00023002"/>
    </source>
</evidence>
<organism evidence="13 14">
    <name type="scientific">Acidisoma cellulosilyticum</name>
    <dbReference type="NCBI Taxonomy" id="2802395"/>
    <lineage>
        <taxon>Bacteria</taxon>
        <taxon>Pseudomonadati</taxon>
        <taxon>Pseudomonadota</taxon>
        <taxon>Alphaproteobacteria</taxon>
        <taxon>Acetobacterales</taxon>
        <taxon>Acidocellaceae</taxon>
        <taxon>Acidisoma</taxon>
    </lineage>
</organism>
<dbReference type="NCBIfam" id="NF006950">
    <property type="entry name" value="PRK09432.1"/>
    <property type="match status" value="1"/>
</dbReference>
<comment type="pathway">
    <text evidence="10">Amino-acid biosynthesis; L-methionine biosynthesis via de novo pathway.</text>
</comment>
<evidence type="ECO:0000256" key="2">
    <source>
        <dbReference type="ARBA" id="ARBA00004777"/>
    </source>
</evidence>
<dbReference type="GO" id="GO:0009086">
    <property type="term" value="P:methionine biosynthetic process"/>
    <property type="evidence" value="ECO:0007669"/>
    <property type="project" value="UniProtKB-KW"/>
</dbReference>
<sequence>MARPALERWLSGPRFGALPLPEGGSPAPALSFEFFPPKTEALETQLWSCIRRLETLNPRFVSVTYGAGGSTRERTHATVIKLVRETALIPAAHLTCMGATRGEIDEIAARYWDSGVRHIVALRGDLPPGQTDVGAEGYQSAFELVEGLKRVADFEISVAAYPEVHPQAASPEADLDNLKRKLDAGATRAITQAFFDSETYLRFLDKCLAAGITAPIVPGILPVTNFAQAVKFSEMCGTAIPGWMAVMFEGLDADPETRRMVSLVVAAEQVRLLQANGVDEFHFYTLNRPDLTYAIAHILGVRPEAPAMRSEENSAA</sequence>
<keyword evidence="14" id="KW-1185">Reference proteome</keyword>
<keyword evidence="5 12" id="KW-0285">Flavoprotein</keyword>
<dbReference type="AlphaFoldDB" id="A0A963Z2G0"/>
<keyword evidence="4" id="KW-0028">Amino-acid biosynthesis</keyword>
<comment type="pathway">
    <text evidence="2 12">One-carbon metabolism; tetrahydrofolate interconversion.</text>
</comment>
<dbReference type="Proteomes" id="UP000721844">
    <property type="component" value="Unassembled WGS sequence"/>
</dbReference>
<evidence type="ECO:0000256" key="1">
    <source>
        <dbReference type="ARBA" id="ARBA00001974"/>
    </source>
</evidence>
<dbReference type="SUPFAM" id="SSF51730">
    <property type="entry name" value="FAD-linked oxidoreductase"/>
    <property type="match status" value="1"/>
</dbReference>
<dbReference type="EC" id="1.5.1.54" evidence="12"/>
<dbReference type="GO" id="GO:0035999">
    <property type="term" value="P:tetrahydrofolate interconversion"/>
    <property type="evidence" value="ECO:0007669"/>
    <property type="project" value="TreeGrafter"/>
</dbReference>
<evidence type="ECO:0000256" key="8">
    <source>
        <dbReference type="ARBA" id="ARBA00023027"/>
    </source>
</evidence>
<keyword evidence="6 12" id="KW-0274">FAD</keyword>
<evidence type="ECO:0000256" key="3">
    <source>
        <dbReference type="ARBA" id="ARBA00006743"/>
    </source>
</evidence>
<proteinExistence type="inferred from homology"/>
<dbReference type="CDD" id="cd00537">
    <property type="entry name" value="MTHFR"/>
    <property type="match status" value="1"/>
</dbReference>
<dbReference type="GO" id="GO:0071949">
    <property type="term" value="F:FAD binding"/>
    <property type="evidence" value="ECO:0007669"/>
    <property type="project" value="TreeGrafter"/>
</dbReference>
<accession>A0A963Z2G0</accession>
<comment type="catalytic activity">
    <reaction evidence="11">
        <text>(6S)-5-methyl-5,6,7,8-tetrahydrofolate + NAD(+) = (6R)-5,10-methylene-5,6,7,8-tetrahydrofolate + NADH + H(+)</text>
        <dbReference type="Rhea" id="RHEA:19821"/>
        <dbReference type="ChEBI" id="CHEBI:15378"/>
        <dbReference type="ChEBI" id="CHEBI:15636"/>
        <dbReference type="ChEBI" id="CHEBI:18608"/>
        <dbReference type="ChEBI" id="CHEBI:57540"/>
        <dbReference type="ChEBI" id="CHEBI:57945"/>
        <dbReference type="EC" id="1.5.1.54"/>
    </reaction>
    <physiologicalReaction direction="right-to-left" evidence="11">
        <dbReference type="Rhea" id="RHEA:19823"/>
    </physiologicalReaction>
</comment>
<evidence type="ECO:0000256" key="4">
    <source>
        <dbReference type="ARBA" id="ARBA00022605"/>
    </source>
</evidence>
<evidence type="ECO:0000313" key="14">
    <source>
        <dbReference type="Proteomes" id="UP000721844"/>
    </source>
</evidence>
<comment type="similarity">
    <text evidence="3 12">Belongs to the methylenetetrahydrofolate reductase family.</text>
</comment>
<dbReference type="PANTHER" id="PTHR45754:SF3">
    <property type="entry name" value="METHYLENETETRAHYDROFOLATE REDUCTASE (NADPH)"/>
    <property type="match status" value="1"/>
</dbReference>
<dbReference type="RefSeq" id="WP_227307684.1">
    <property type="nucleotide sequence ID" value="NZ_JAESVA010000003.1"/>
</dbReference>
<dbReference type="InterPro" id="IPR004620">
    <property type="entry name" value="MTHF_reductase_bac"/>
</dbReference>
<dbReference type="PANTHER" id="PTHR45754">
    <property type="entry name" value="METHYLENETETRAHYDROFOLATE REDUCTASE"/>
    <property type="match status" value="1"/>
</dbReference>
<protein>
    <recommendedName>
        <fullName evidence="12">Methylenetetrahydrofolate reductase</fullName>
        <ecNumber evidence="12">1.5.1.54</ecNumber>
    </recommendedName>
</protein>
<dbReference type="InterPro" id="IPR029041">
    <property type="entry name" value="FAD-linked_oxidoreductase-like"/>
</dbReference>
<keyword evidence="7 12" id="KW-0560">Oxidoreductase</keyword>
<keyword evidence="8" id="KW-0520">NAD</keyword>
<dbReference type="GO" id="GO:0106312">
    <property type="term" value="F:methylenetetrahydrofolate reductase (NADH) activity"/>
    <property type="evidence" value="ECO:0007669"/>
    <property type="project" value="UniProtKB-EC"/>
</dbReference>
<dbReference type="GO" id="GO:0005829">
    <property type="term" value="C:cytosol"/>
    <property type="evidence" value="ECO:0007669"/>
    <property type="project" value="InterPro"/>
</dbReference>
<gene>
    <name evidence="13" type="primary">metF</name>
    <name evidence="13" type="ORF">ACELLULO517_10880</name>
</gene>
<evidence type="ECO:0000256" key="6">
    <source>
        <dbReference type="ARBA" id="ARBA00022827"/>
    </source>
</evidence>
<dbReference type="NCBIfam" id="TIGR00676">
    <property type="entry name" value="fadh2"/>
    <property type="match status" value="1"/>
</dbReference>
<dbReference type="Pfam" id="PF02219">
    <property type="entry name" value="MTHFR"/>
    <property type="match status" value="1"/>
</dbReference>
<dbReference type="Gene3D" id="3.20.20.220">
    <property type="match status" value="1"/>
</dbReference>
<evidence type="ECO:0000256" key="11">
    <source>
        <dbReference type="ARBA" id="ARBA00048628"/>
    </source>
</evidence>